<dbReference type="PANTHER" id="PTHR39452:SF1">
    <property type="entry name" value="CHEY-P PHOSPHATASE CHEX"/>
    <property type="match status" value="1"/>
</dbReference>
<keyword evidence="1" id="KW-0145">Chemotaxis</keyword>
<feature type="domain" description="Chemotaxis phosphatase CheX-like" evidence="2">
    <location>
        <begin position="43"/>
        <end position="140"/>
    </location>
</feature>
<dbReference type="SUPFAM" id="SSF103039">
    <property type="entry name" value="CheC-like"/>
    <property type="match status" value="1"/>
</dbReference>
<comment type="caution">
    <text evidence="3">The sequence shown here is derived from an EMBL/GenBank/DDBJ whole genome shotgun (WGS) entry which is preliminary data.</text>
</comment>
<proteinExistence type="predicted"/>
<dbReference type="CDD" id="cd17906">
    <property type="entry name" value="CheX"/>
    <property type="match status" value="1"/>
</dbReference>
<dbReference type="PANTHER" id="PTHR39452">
    <property type="entry name" value="CHEY-P PHOSPHATASE CHEX"/>
    <property type="match status" value="1"/>
</dbReference>
<dbReference type="InterPro" id="IPR028976">
    <property type="entry name" value="CheC-like_sf"/>
</dbReference>
<dbReference type="AlphaFoldDB" id="A0A1Y1RUC7"/>
<evidence type="ECO:0000259" key="2">
    <source>
        <dbReference type="Pfam" id="PF13690"/>
    </source>
</evidence>
<dbReference type="Pfam" id="PF13690">
    <property type="entry name" value="CheX"/>
    <property type="match status" value="1"/>
</dbReference>
<evidence type="ECO:0000313" key="4">
    <source>
        <dbReference type="Proteomes" id="UP000192343"/>
    </source>
</evidence>
<accession>A0A1Y1RUC7</accession>
<dbReference type="GO" id="GO:0006935">
    <property type="term" value="P:chemotaxis"/>
    <property type="evidence" value="ECO:0007669"/>
    <property type="project" value="UniProtKB-KW"/>
</dbReference>
<sequence length="153" mass="17102">MNADIINLFLHSAIRLFRDMFGLRITSCPAYVLENQLSHRWEISGILGITGDYSGIISFRLPSLLADKLLEKSGIILHDDNKRRETVYSMVGELTNIISSNVSDQLVQSSISISPPAVIIGKNHRILWPKTTPVIAIPFSTQYGPFEVDVCMK</sequence>
<dbReference type="InterPro" id="IPR028051">
    <property type="entry name" value="CheX-like_dom"/>
</dbReference>
<dbReference type="RefSeq" id="WP_083052893.1">
    <property type="nucleotide sequence ID" value="NZ_MWQY01000030.1"/>
</dbReference>
<dbReference type="Gene3D" id="3.40.1550.10">
    <property type="entry name" value="CheC-like"/>
    <property type="match status" value="1"/>
</dbReference>
<dbReference type="EMBL" id="MWQY01000030">
    <property type="protein sequence ID" value="ORC30664.1"/>
    <property type="molecule type" value="Genomic_DNA"/>
</dbReference>
<evidence type="ECO:0000313" key="3">
    <source>
        <dbReference type="EMBL" id="ORC30664.1"/>
    </source>
</evidence>
<evidence type="ECO:0000256" key="1">
    <source>
        <dbReference type="ARBA" id="ARBA00022500"/>
    </source>
</evidence>
<reference evidence="3 4" key="1">
    <citation type="submission" date="2017-03" db="EMBL/GenBank/DDBJ databases">
        <title>Draft Genome sequence of Marispirochaeta sp. strain JC444.</title>
        <authorList>
            <person name="Shivani Y."/>
            <person name="Subhash Y."/>
            <person name="Sasikala C."/>
            <person name="Ramana C."/>
        </authorList>
    </citation>
    <scope>NUCLEOTIDE SEQUENCE [LARGE SCALE GENOMIC DNA]</scope>
    <source>
        <strain evidence="3 4">JC444</strain>
    </source>
</reference>
<dbReference type="Proteomes" id="UP000192343">
    <property type="component" value="Unassembled WGS sequence"/>
</dbReference>
<name>A0A1Y1RUC7_9SPIO</name>
<dbReference type="InterPro" id="IPR038756">
    <property type="entry name" value="CheX-like"/>
</dbReference>
<keyword evidence="4" id="KW-1185">Reference proteome</keyword>
<dbReference type="OrthoDB" id="9790435at2"/>
<organism evidence="3 4">
    <name type="scientific">Marispirochaeta aestuarii</name>
    <dbReference type="NCBI Taxonomy" id="1963862"/>
    <lineage>
        <taxon>Bacteria</taxon>
        <taxon>Pseudomonadati</taxon>
        <taxon>Spirochaetota</taxon>
        <taxon>Spirochaetia</taxon>
        <taxon>Spirochaetales</taxon>
        <taxon>Spirochaetaceae</taxon>
        <taxon>Marispirochaeta</taxon>
    </lineage>
</organism>
<gene>
    <name evidence="3" type="ORF">B4O97_17920</name>
</gene>
<protein>
    <submittedName>
        <fullName evidence="3">Chemotaxis protein CheX</fullName>
    </submittedName>
</protein>
<dbReference type="STRING" id="1963862.B4O97_17920"/>